<dbReference type="PANTHER" id="PTHR36572">
    <property type="entry name" value="DNA DAMAGE-INDUCIBLE PROTEIN I-RELATED"/>
    <property type="match status" value="1"/>
</dbReference>
<protein>
    <submittedName>
        <fullName evidence="1">Virulence protein MsgA</fullName>
    </submittedName>
</protein>
<dbReference type="RefSeq" id="WP_048615445.1">
    <property type="nucleotide sequence ID" value="NZ_AP025477.1"/>
</dbReference>
<dbReference type="GO" id="GO:0009432">
    <property type="term" value="P:SOS response"/>
    <property type="evidence" value="ECO:0007669"/>
    <property type="project" value="TreeGrafter"/>
</dbReference>
<dbReference type="Proteomes" id="UP000049495">
    <property type="component" value="Unassembled WGS sequence"/>
</dbReference>
<dbReference type="PANTHER" id="PTHR36572:SF2">
    <property type="entry name" value="DNA DAMAGE-INDUCIBLE PROTEIN I"/>
    <property type="match status" value="1"/>
</dbReference>
<dbReference type="AlphaFoldDB" id="A0A4R3P7Q0"/>
<organism evidence="1 2">
    <name type="scientific">Vibrio crassostreae</name>
    <dbReference type="NCBI Taxonomy" id="246167"/>
    <lineage>
        <taxon>Bacteria</taxon>
        <taxon>Pseudomonadati</taxon>
        <taxon>Pseudomonadota</taxon>
        <taxon>Gammaproteobacteria</taxon>
        <taxon>Vibrionales</taxon>
        <taxon>Vibrionaceae</taxon>
        <taxon>Vibrio</taxon>
    </lineage>
</organism>
<dbReference type="InterPro" id="IPR010391">
    <property type="entry name" value="DNA_damage-inducible_DinI-like"/>
</dbReference>
<dbReference type="SUPFAM" id="SSF54857">
    <property type="entry name" value="DNA damage-inducible protein DinI"/>
    <property type="match status" value="1"/>
</dbReference>
<dbReference type="Pfam" id="PF06183">
    <property type="entry name" value="DinI"/>
    <property type="match status" value="1"/>
</dbReference>
<dbReference type="EMBL" id="CCJV01000139">
    <property type="protein sequence ID" value="CDT63941.1"/>
    <property type="molecule type" value="Genomic_DNA"/>
</dbReference>
<comment type="caution">
    <text evidence="1">The sequence shown here is derived from an EMBL/GenBank/DDBJ whole genome shotgun (WGS) entry which is preliminary data.</text>
</comment>
<name>A0A4R3P7Q0_9VIBR</name>
<evidence type="ECO:0000313" key="2">
    <source>
        <dbReference type="Proteomes" id="UP000049495"/>
    </source>
</evidence>
<sequence length="79" mass="9185">MRVDMIVKASGLPKGTFSLIEPEIQKRLSVLDPDVCVRIRKGENNHLDIMERDKTKKEKAHALLEEMFNEADEWLYNSI</sequence>
<dbReference type="InterPro" id="IPR036687">
    <property type="entry name" value="DinI-like_sf"/>
</dbReference>
<accession>A0A4R3P7Q0</accession>
<evidence type="ECO:0000313" key="1">
    <source>
        <dbReference type="EMBL" id="CDT63941.1"/>
    </source>
</evidence>
<gene>
    <name evidence="1" type="primary">msgA</name>
    <name evidence="1" type="ORF">VCR5J5_750067</name>
</gene>
<proteinExistence type="predicted"/>
<dbReference type="Gene3D" id="3.30.910.10">
    <property type="entry name" value="DinI-like"/>
    <property type="match status" value="1"/>
</dbReference>
<dbReference type="GeneID" id="93902548"/>
<reference evidence="2" key="1">
    <citation type="submission" date="2014-06" db="EMBL/GenBank/DDBJ databases">
        <authorList>
            <person name="Le Roux Frederique"/>
        </authorList>
    </citation>
    <scope>NUCLEOTIDE SEQUENCE [LARGE SCALE GENOMIC DNA]</scope>
    <source>
        <strain evidence="2">J5-5</strain>
    </source>
</reference>